<evidence type="ECO:0000259" key="22">
    <source>
        <dbReference type="PROSITE" id="PS50064"/>
    </source>
</evidence>
<dbReference type="Gene3D" id="3.30.1490.70">
    <property type="match status" value="1"/>
</dbReference>
<proteinExistence type="inferred from homology"/>
<dbReference type="PROSITE" id="PS50064">
    <property type="entry name" value="ZF_PARP_2"/>
    <property type="match status" value="1"/>
</dbReference>
<keyword evidence="16" id="KW-0539">Nucleus</keyword>
<dbReference type="Pfam" id="PF04675">
    <property type="entry name" value="DNA_ligase_A_N"/>
    <property type="match status" value="1"/>
</dbReference>
<feature type="domain" description="PARP-type" evidence="22">
    <location>
        <begin position="6"/>
        <end position="98"/>
    </location>
</feature>
<keyword evidence="6" id="KW-0235">DNA replication</keyword>
<dbReference type="InterPro" id="IPR002589">
    <property type="entry name" value="Macro_dom"/>
</dbReference>
<evidence type="ECO:0000256" key="16">
    <source>
        <dbReference type="ARBA" id="ARBA00023242"/>
    </source>
</evidence>
<evidence type="ECO:0000256" key="9">
    <source>
        <dbReference type="ARBA" id="ARBA00022763"/>
    </source>
</evidence>
<keyword evidence="12 19" id="KW-0067">ATP-binding</keyword>
<evidence type="ECO:0000313" key="26">
    <source>
        <dbReference type="EMBL" id="TRY78644.1"/>
    </source>
</evidence>
<dbReference type="FunFam" id="3.30.470.30:FF:000003">
    <property type="entry name" value="DNA ligase"/>
    <property type="match status" value="1"/>
</dbReference>
<dbReference type="InterPro" id="IPR031916">
    <property type="entry name" value="LIG3_BRCT"/>
</dbReference>
<reference evidence="26 27" key="1">
    <citation type="journal article" date="2018" name="Nat. Ecol. Evol.">
        <title>Genomic signatures of mitonuclear coevolution across populations of Tigriopus californicus.</title>
        <authorList>
            <person name="Barreto F.S."/>
            <person name="Watson E.T."/>
            <person name="Lima T.G."/>
            <person name="Willett C.S."/>
            <person name="Edmands S."/>
            <person name="Li W."/>
            <person name="Burton R.S."/>
        </authorList>
    </citation>
    <scope>NUCLEOTIDE SEQUENCE [LARGE SCALE GENOMIC DNA]</scope>
    <source>
        <strain evidence="26 27">San Diego</strain>
    </source>
</reference>
<dbReference type="STRING" id="6832.A0A553PLT6"/>
<keyword evidence="9 19" id="KW-0227">DNA damage</keyword>
<dbReference type="Gene3D" id="2.40.50.140">
    <property type="entry name" value="Nucleic acid-binding proteins"/>
    <property type="match status" value="1"/>
</dbReference>
<dbReference type="GO" id="GO:0070421">
    <property type="term" value="C:DNA ligase III-XRCC1 complex"/>
    <property type="evidence" value="ECO:0007669"/>
    <property type="project" value="TreeGrafter"/>
</dbReference>
<protein>
    <recommendedName>
        <fullName evidence="19">DNA ligase</fullName>
        <ecNumber evidence="19">6.5.1.1</ecNumber>
    </recommendedName>
</protein>
<dbReference type="Gene3D" id="3.40.220.10">
    <property type="entry name" value="Leucine Aminopeptidase, subunit E, domain 1"/>
    <property type="match status" value="1"/>
</dbReference>
<dbReference type="GO" id="GO:0008270">
    <property type="term" value="F:zinc ion binding"/>
    <property type="evidence" value="ECO:0007669"/>
    <property type="project" value="UniProtKB-KW"/>
</dbReference>
<dbReference type="Pfam" id="PF16759">
    <property type="entry name" value="LIG3_BRCT"/>
    <property type="match status" value="1"/>
</dbReference>
<dbReference type="InterPro" id="IPR012309">
    <property type="entry name" value="DNA_ligase_ATP-dep_C"/>
</dbReference>
<dbReference type="Gene3D" id="3.30.1740.10">
    <property type="entry name" value="Zinc finger, PARP-type"/>
    <property type="match status" value="1"/>
</dbReference>
<dbReference type="InterPro" id="IPR000977">
    <property type="entry name" value="DNA_ligase_ATP-dep"/>
</dbReference>
<dbReference type="PANTHER" id="PTHR45674:SF9">
    <property type="entry name" value="DNA LIGASE 3"/>
    <property type="match status" value="1"/>
</dbReference>
<evidence type="ECO:0000256" key="19">
    <source>
        <dbReference type="RuleBase" id="RU000617"/>
    </source>
</evidence>
<feature type="region of interest" description="Disordered" evidence="21">
    <location>
        <begin position="936"/>
        <end position="976"/>
    </location>
</feature>
<dbReference type="InterPro" id="IPR036957">
    <property type="entry name" value="Znf_PARP_sf"/>
</dbReference>
<comment type="similarity">
    <text evidence="3 20">Belongs to the ATP-dependent DNA ligase family.</text>
</comment>
<dbReference type="GO" id="GO:0003677">
    <property type="term" value="F:DNA binding"/>
    <property type="evidence" value="ECO:0007669"/>
    <property type="project" value="InterPro"/>
</dbReference>
<evidence type="ECO:0000256" key="12">
    <source>
        <dbReference type="ARBA" id="ARBA00022840"/>
    </source>
</evidence>
<dbReference type="InterPro" id="IPR036599">
    <property type="entry name" value="DNA_ligase_N_sf"/>
</dbReference>
<dbReference type="PROSITE" id="PS51154">
    <property type="entry name" value="MACRO"/>
    <property type="match status" value="1"/>
</dbReference>
<dbReference type="GO" id="GO:0071897">
    <property type="term" value="P:DNA biosynthetic process"/>
    <property type="evidence" value="ECO:0007669"/>
    <property type="project" value="InterPro"/>
</dbReference>
<dbReference type="GO" id="GO:0005524">
    <property type="term" value="F:ATP binding"/>
    <property type="evidence" value="ECO:0007669"/>
    <property type="project" value="UniProtKB-KW"/>
</dbReference>
<evidence type="ECO:0000259" key="24">
    <source>
        <dbReference type="PROSITE" id="PS50172"/>
    </source>
</evidence>
<feature type="compositionally biased region" description="Low complexity" evidence="21">
    <location>
        <begin position="123"/>
        <end position="132"/>
    </location>
</feature>
<dbReference type="NCBIfam" id="TIGR00574">
    <property type="entry name" value="dnl1"/>
    <property type="match status" value="1"/>
</dbReference>
<dbReference type="PANTHER" id="PTHR45674">
    <property type="entry name" value="DNA LIGASE 1/3 FAMILY MEMBER"/>
    <property type="match status" value="1"/>
</dbReference>
<dbReference type="InterPro" id="IPR012308">
    <property type="entry name" value="DNA_ligase_ATP-dep_N"/>
</dbReference>
<dbReference type="FunFam" id="1.10.3260.10:FF:000002">
    <property type="entry name" value="DNA ligase"/>
    <property type="match status" value="1"/>
</dbReference>
<dbReference type="PROSITE" id="PS00697">
    <property type="entry name" value="DNA_LIGASE_A1"/>
    <property type="match status" value="1"/>
</dbReference>
<gene>
    <name evidence="26" type="ORF">TCAL_13609</name>
</gene>
<evidence type="ECO:0000256" key="14">
    <source>
        <dbReference type="ARBA" id="ARBA00023172"/>
    </source>
</evidence>
<dbReference type="Pfam" id="PF01661">
    <property type="entry name" value="Macro"/>
    <property type="match status" value="1"/>
</dbReference>
<comment type="cofactor">
    <cofactor evidence="1">
        <name>Mg(2+)</name>
        <dbReference type="ChEBI" id="CHEBI:18420"/>
    </cofactor>
</comment>
<dbReference type="Pfam" id="PF00645">
    <property type="entry name" value="zf-PARP"/>
    <property type="match status" value="1"/>
</dbReference>
<dbReference type="FunFam" id="2.40.50.140:FF:000085">
    <property type="entry name" value="DNA ligase"/>
    <property type="match status" value="1"/>
</dbReference>
<dbReference type="OMA" id="GRWCTVT"/>
<feature type="region of interest" description="Disordered" evidence="21">
    <location>
        <begin position="730"/>
        <end position="771"/>
    </location>
</feature>
<keyword evidence="10" id="KW-0863">Zinc-finger</keyword>
<evidence type="ECO:0000256" key="13">
    <source>
        <dbReference type="ARBA" id="ARBA00022842"/>
    </source>
</evidence>
<comment type="subcellular location">
    <subcellularLocation>
        <location evidence="2">Nucleus</location>
    </subcellularLocation>
</comment>
<dbReference type="Gene3D" id="3.30.470.30">
    <property type="entry name" value="DNA ligase/mRNA capping enzyme"/>
    <property type="match status" value="1"/>
</dbReference>
<dbReference type="PROSITE" id="PS50172">
    <property type="entry name" value="BRCT"/>
    <property type="match status" value="1"/>
</dbReference>
<name>A0A553PLT6_TIGCA</name>
<keyword evidence="5" id="KW-0132">Cell division</keyword>
<keyword evidence="13" id="KW-0460">Magnesium</keyword>
<evidence type="ECO:0000256" key="11">
    <source>
        <dbReference type="ARBA" id="ARBA00022833"/>
    </source>
</evidence>
<comment type="caution">
    <text evidence="26">The sequence shown here is derived from an EMBL/GenBank/DDBJ whole genome shotgun (WGS) entry which is preliminary data.</text>
</comment>
<dbReference type="InterPro" id="IPR001357">
    <property type="entry name" value="BRCT_dom"/>
</dbReference>
<feature type="compositionally biased region" description="Low complexity" evidence="21">
    <location>
        <begin position="747"/>
        <end position="756"/>
    </location>
</feature>
<dbReference type="InterPro" id="IPR016059">
    <property type="entry name" value="DNA_ligase_ATP-dep_CS"/>
</dbReference>
<accession>A0A553PLT6</accession>
<keyword evidence="17" id="KW-0131">Cell cycle</keyword>
<feature type="compositionally biased region" description="Acidic residues" evidence="21">
    <location>
        <begin position="957"/>
        <end position="969"/>
    </location>
</feature>
<dbReference type="CDD" id="cd07902">
    <property type="entry name" value="Adenylation_DNA_ligase_III"/>
    <property type="match status" value="1"/>
</dbReference>
<keyword evidence="8 19" id="KW-0547">Nucleotide-binding</keyword>
<dbReference type="EC" id="6.5.1.1" evidence="19"/>
<evidence type="ECO:0000256" key="4">
    <source>
        <dbReference type="ARBA" id="ARBA00022598"/>
    </source>
</evidence>
<dbReference type="SMART" id="SM01336">
    <property type="entry name" value="zf-PARP"/>
    <property type="match status" value="1"/>
</dbReference>
<keyword evidence="11" id="KW-0862">Zinc</keyword>
<dbReference type="PROSITE" id="PS50160">
    <property type="entry name" value="DNA_LIGASE_A3"/>
    <property type="match status" value="1"/>
</dbReference>
<feature type="compositionally biased region" description="Basic and acidic residues" evidence="21">
    <location>
        <begin position="735"/>
        <end position="746"/>
    </location>
</feature>
<dbReference type="Pfam" id="PF01068">
    <property type="entry name" value="DNA_ligase_A_M"/>
    <property type="match status" value="1"/>
</dbReference>
<dbReference type="InterPro" id="IPR043472">
    <property type="entry name" value="Macro_dom-like"/>
</dbReference>
<dbReference type="Pfam" id="PF04679">
    <property type="entry name" value="DNA_ligase_A_C"/>
    <property type="match status" value="1"/>
</dbReference>
<dbReference type="SUPFAM" id="SSF52949">
    <property type="entry name" value="Macro domain-like"/>
    <property type="match status" value="1"/>
</dbReference>
<evidence type="ECO:0000256" key="21">
    <source>
        <dbReference type="SAM" id="MobiDB-lite"/>
    </source>
</evidence>
<feature type="domain" description="BRCT" evidence="24">
    <location>
        <begin position="983"/>
        <end position="1072"/>
    </location>
</feature>
<evidence type="ECO:0000256" key="6">
    <source>
        <dbReference type="ARBA" id="ARBA00022705"/>
    </source>
</evidence>
<evidence type="ECO:0000256" key="3">
    <source>
        <dbReference type="ARBA" id="ARBA00007572"/>
    </source>
</evidence>
<dbReference type="InterPro" id="IPR036420">
    <property type="entry name" value="BRCT_dom_sf"/>
</dbReference>
<dbReference type="AlphaFoldDB" id="A0A553PLT6"/>
<dbReference type="SUPFAM" id="SSF56091">
    <property type="entry name" value="DNA ligase/mRNA capping enzyme, catalytic domain"/>
    <property type="match status" value="1"/>
</dbReference>
<comment type="catalytic activity">
    <reaction evidence="18 19">
        <text>ATP + (deoxyribonucleotide)n-3'-hydroxyl + 5'-phospho-(deoxyribonucleotide)m = (deoxyribonucleotide)n+m + AMP + diphosphate.</text>
        <dbReference type="EC" id="6.5.1.1"/>
    </reaction>
</comment>
<evidence type="ECO:0000256" key="7">
    <source>
        <dbReference type="ARBA" id="ARBA00022723"/>
    </source>
</evidence>
<evidence type="ECO:0000256" key="17">
    <source>
        <dbReference type="ARBA" id="ARBA00023306"/>
    </source>
</evidence>
<evidence type="ECO:0000256" key="8">
    <source>
        <dbReference type="ARBA" id="ARBA00022741"/>
    </source>
</evidence>
<feature type="domain" description="Macro" evidence="25">
    <location>
        <begin position="775"/>
        <end position="945"/>
    </location>
</feature>
<feature type="domain" description="ATP-dependent DNA ligase family profile" evidence="23">
    <location>
        <begin position="469"/>
        <end position="603"/>
    </location>
</feature>
<dbReference type="GO" id="GO:0006302">
    <property type="term" value="P:double-strand break repair"/>
    <property type="evidence" value="ECO:0007669"/>
    <property type="project" value="TreeGrafter"/>
</dbReference>
<evidence type="ECO:0000256" key="5">
    <source>
        <dbReference type="ARBA" id="ARBA00022618"/>
    </source>
</evidence>
<dbReference type="Proteomes" id="UP000318571">
    <property type="component" value="Chromosome 11"/>
</dbReference>
<evidence type="ECO:0000256" key="20">
    <source>
        <dbReference type="RuleBase" id="RU004196"/>
    </source>
</evidence>
<evidence type="ECO:0000256" key="10">
    <source>
        <dbReference type="ARBA" id="ARBA00022771"/>
    </source>
</evidence>
<dbReference type="GO" id="GO:0003910">
    <property type="term" value="F:DNA ligase (ATP) activity"/>
    <property type="evidence" value="ECO:0007669"/>
    <property type="project" value="UniProtKB-EC"/>
</dbReference>
<keyword evidence="4 19" id="KW-0436">Ligase</keyword>
<dbReference type="PROSITE" id="PS00333">
    <property type="entry name" value="DNA_LIGASE_A2"/>
    <property type="match status" value="1"/>
</dbReference>
<evidence type="ECO:0000313" key="27">
    <source>
        <dbReference type="Proteomes" id="UP000318571"/>
    </source>
</evidence>
<dbReference type="InterPro" id="IPR050191">
    <property type="entry name" value="ATP-dep_DNA_ligase"/>
</dbReference>
<dbReference type="CDD" id="cd07967">
    <property type="entry name" value="OBF_DNA_ligase_III"/>
    <property type="match status" value="1"/>
</dbReference>
<dbReference type="SUPFAM" id="SSF57716">
    <property type="entry name" value="Glucocorticoid receptor-like (DNA-binding domain)"/>
    <property type="match status" value="1"/>
</dbReference>
<evidence type="ECO:0000259" key="23">
    <source>
        <dbReference type="PROSITE" id="PS50160"/>
    </source>
</evidence>
<dbReference type="InterPro" id="IPR012310">
    <property type="entry name" value="DNA_ligase_ATP-dep_cent"/>
</dbReference>
<evidence type="ECO:0000256" key="18">
    <source>
        <dbReference type="ARBA" id="ARBA00034003"/>
    </source>
</evidence>
<dbReference type="EMBL" id="VCGU01000003">
    <property type="protein sequence ID" value="TRY78644.1"/>
    <property type="molecule type" value="Genomic_DNA"/>
</dbReference>
<feature type="compositionally biased region" description="Pro residues" evidence="21">
    <location>
        <begin position="113"/>
        <end position="122"/>
    </location>
</feature>
<evidence type="ECO:0000256" key="2">
    <source>
        <dbReference type="ARBA" id="ARBA00004123"/>
    </source>
</evidence>
<dbReference type="SUPFAM" id="SSF117018">
    <property type="entry name" value="ATP-dependent DNA ligase DNA-binding domain"/>
    <property type="match status" value="1"/>
</dbReference>
<dbReference type="OrthoDB" id="206088at2759"/>
<keyword evidence="27" id="KW-1185">Reference proteome</keyword>
<evidence type="ECO:0000259" key="25">
    <source>
        <dbReference type="PROSITE" id="PS51154"/>
    </source>
</evidence>
<evidence type="ECO:0000256" key="1">
    <source>
        <dbReference type="ARBA" id="ARBA00001946"/>
    </source>
</evidence>
<dbReference type="InterPro" id="IPR001510">
    <property type="entry name" value="Znf_PARP"/>
</dbReference>
<feature type="region of interest" description="Disordered" evidence="21">
    <location>
        <begin position="93"/>
        <end position="151"/>
    </location>
</feature>
<dbReference type="CDD" id="cd02901">
    <property type="entry name" value="Macro_Poa1p-like"/>
    <property type="match status" value="1"/>
</dbReference>
<dbReference type="InterPro" id="IPR012340">
    <property type="entry name" value="NA-bd_OB-fold"/>
</dbReference>
<dbReference type="Gene3D" id="3.40.50.10190">
    <property type="entry name" value="BRCT domain"/>
    <property type="match status" value="1"/>
</dbReference>
<dbReference type="SUPFAM" id="SSF52113">
    <property type="entry name" value="BRCT domain"/>
    <property type="match status" value="1"/>
</dbReference>
<keyword evidence="7" id="KW-0479">Metal-binding</keyword>
<sequence>MSDNRYGADYAKRVANCKKCKAKIDKGQLRLAKITANNPFSDGGGDMKLYHHPQCLFDTFKRARPATKIIEEIEDIEDFTDLTDEDKALLKQLIKDNPRATKGATPTKKAPPKPKATPPSPLKSPSTPAPQSSDPPPPTRSVQGEPNHKDNGFRQFRKICARLAEEPSYNAKTEIIRQFLTRGTDQTSFKGDLYVWVRLLLPGTVKRVYNLQSKQLVKIFSRIFGTIEEDMLEHLEAGDVADTIAEFFEQSKRVRPNSKANLTLHQVDQHLEALSQLTREDDQQTELTQIAEQCTSNDLKMVIRLVKHDLRIHAGAKHILDGLHPDAYDAFNSSRNIMTVLDKVVAMRKSGQINGPLEVATALMHPVQPMLAMACKSVDMAFQKCPNGMYSEIKYDGERVQLHKQGSDFKYFSRSLKPVLPHKVKHFKDFIPKAFPDGSDLILDAEVLMVDNKTGDPLPFGSLGVHKGAGFKDATPCLFVFDCLYYNGQSLLQRPIQERRKHLLDHMVEVGNHIKFSEALLITKKQQLGDMIKRVLTQGLEGLVLKDLKSVYEPGKRHWLKVKKDYLNDGAMADSADLVVLGAWYGSGNKGGIMSIFLMGCLNHAKTKWHTVTKVHTGLDDNELERVQKELEPNMEKIKGDYSKIPNWLDCTRQMTPDFVAKDPKCSPVWEITGAEFTKAEIHTASGISIRFPRITKQRKDKTWQTATSLGELKALFKASKENVDFDIDYSSESSPKKEVKSEPKSESPSAKPSPKINQEPLIPTVSSTNGRSFQKTHIKAESSGFELTVKTGDLFTQPGANESLAHCISQDCKLGKGIAKLFREKFGRISEIQACNAGIGEVAPLKEGQRFVYNLVTKAKYHQKPTYESLRQSLESMKTHALSNGVKRISMPKIGCGLDGLNWNAVRTLIKNVFLSCDIQITIYFFGQDDQSSTPIKKVATSPMKKKTPTKRSSSDEDDYNASTDEEDQKTAPPKVKVEKLDLPDLFVDMKIRLVEGVSLPKKMERFVVAYGGEILSDFQVGEATHVIYPKGSRKKELLNNAPTTALHLKDTWLQDSIKRQKLAHIKSHTIA</sequence>
<evidence type="ECO:0000256" key="15">
    <source>
        <dbReference type="ARBA" id="ARBA00023204"/>
    </source>
</evidence>
<keyword evidence="15 19" id="KW-0234">DNA repair</keyword>
<dbReference type="GO" id="GO:0006273">
    <property type="term" value="P:lagging strand elongation"/>
    <property type="evidence" value="ECO:0007669"/>
    <property type="project" value="TreeGrafter"/>
</dbReference>
<dbReference type="Gene3D" id="1.10.3260.10">
    <property type="entry name" value="DNA ligase, ATP-dependent, N-terminal domain"/>
    <property type="match status" value="1"/>
</dbReference>
<keyword evidence="14 19" id="KW-0233">DNA recombination</keyword>
<dbReference type="SUPFAM" id="SSF50249">
    <property type="entry name" value="Nucleic acid-binding proteins"/>
    <property type="match status" value="1"/>
</dbReference>
<organism evidence="26 27">
    <name type="scientific">Tigriopus californicus</name>
    <name type="common">Marine copepod</name>
    <dbReference type="NCBI Taxonomy" id="6832"/>
    <lineage>
        <taxon>Eukaryota</taxon>
        <taxon>Metazoa</taxon>
        <taxon>Ecdysozoa</taxon>
        <taxon>Arthropoda</taxon>
        <taxon>Crustacea</taxon>
        <taxon>Multicrustacea</taxon>
        <taxon>Hexanauplia</taxon>
        <taxon>Copepoda</taxon>
        <taxon>Harpacticoida</taxon>
        <taxon>Harpacticidae</taxon>
        <taxon>Tigriopus</taxon>
    </lineage>
</organism>
<dbReference type="GO" id="GO:0006310">
    <property type="term" value="P:DNA recombination"/>
    <property type="evidence" value="ECO:0007669"/>
    <property type="project" value="UniProtKB-KW"/>
</dbReference>
<dbReference type="GO" id="GO:0051301">
    <property type="term" value="P:cell division"/>
    <property type="evidence" value="ECO:0007669"/>
    <property type="project" value="UniProtKB-KW"/>
</dbReference>